<sequence>MSRSTSGKKQTRRSFGRVELRPSGRYRAGYIGPDGKLHRPPSTFDSKDDAIAWLAARRAEIQLNVWAPDIVDRSVAKRAVPTFEEYAQRWLSTRKTKGQPLRPTTRDHYQYILDGTLYPTFGRMPIDEISVDDVNDWYETAAPGRESQRAHAYSLLRTILGTAASTRPKPLIAFNPAHIRGAGNVKPAHKVKPATLAELEVLVKNLPDKYRLMALLAAWCAMRFGELAELRRGDIDVKHKRIQIRRGVVRVRGQMIVGPPKTDAGIRDVAIPPHLMPTVEYHLLTYVGSEPDSLVFPSSANTNRHMQPSTLYKVYYAAREAAGRKDLRWHDLRHTGAVLAAQTGATLAELMGRLGHSTPGAAMRYQHAAADRDAEIARRLSEMAGSVGARNNDGDR</sequence>
<evidence type="ECO:0000256" key="3">
    <source>
        <dbReference type="ARBA" id="ARBA00023125"/>
    </source>
</evidence>
<dbReference type="InterPro" id="IPR050808">
    <property type="entry name" value="Phage_Integrase"/>
</dbReference>
<keyword evidence="3 5" id="KW-0238">DNA-binding</keyword>
<evidence type="ECO:0000313" key="8">
    <source>
        <dbReference type="EMBL" id="RHW25380.1"/>
    </source>
</evidence>
<reference evidence="8 9" key="1">
    <citation type="submission" date="2018-09" db="EMBL/GenBank/DDBJ databases">
        <title>Genome sequencing of Nocardioides immobilis CCTCC AB 2017083 for comparison to Nocardioides silvaticus.</title>
        <authorList>
            <person name="Li C."/>
            <person name="Wang G."/>
        </authorList>
    </citation>
    <scope>NUCLEOTIDE SEQUENCE [LARGE SCALE GENOMIC DNA]</scope>
    <source>
        <strain evidence="8 9">CCTCC AB 2017083</strain>
    </source>
</reference>
<dbReference type="PROSITE" id="PS51900">
    <property type="entry name" value="CB"/>
    <property type="match status" value="1"/>
</dbReference>
<evidence type="ECO:0000313" key="9">
    <source>
        <dbReference type="Proteomes" id="UP000283644"/>
    </source>
</evidence>
<name>A0A417XYD3_9ACTN</name>
<dbReference type="InterPro" id="IPR002104">
    <property type="entry name" value="Integrase_catalytic"/>
</dbReference>
<feature type="domain" description="Core-binding (CB)" evidence="7">
    <location>
        <begin position="81"/>
        <end position="164"/>
    </location>
</feature>
<keyword evidence="2" id="KW-0229">DNA integration</keyword>
<dbReference type="Gene3D" id="1.10.443.10">
    <property type="entry name" value="Intergrase catalytic core"/>
    <property type="match status" value="1"/>
</dbReference>
<dbReference type="Proteomes" id="UP000283644">
    <property type="component" value="Unassembled WGS sequence"/>
</dbReference>
<dbReference type="AlphaFoldDB" id="A0A417XYD3"/>
<dbReference type="InterPro" id="IPR010998">
    <property type="entry name" value="Integrase_recombinase_N"/>
</dbReference>
<keyword evidence="9" id="KW-1185">Reference proteome</keyword>
<organism evidence="8 9">
    <name type="scientific">Nocardioides immobilis</name>
    <dbReference type="NCBI Taxonomy" id="2049295"/>
    <lineage>
        <taxon>Bacteria</taxon>
        <taxon>Bacillati</taxon>
        <taxon>Actinomycetota</taxon>
        <taxon>Actinomycetes</taxon>
        <taxon>Propionibacteriales</taxon>
        <taxon>Nocardioidaceae</taxon>
        <taxon>Nocardioides</taxon>
    </lineage>
</organism>
<feature type="domain" description="Tyr recombinase" evidence="6">
    <location>
        <begin position="189"/>
        <end position="378"/>
    </location>
</feature>
<evidence type="ECO:0000256" key="4">
    <source>
        <dbReference type="ARBA" id="ARBA00023172"/>
    </source>
</evidence>
<dbReference type="InterPro" id="IPR013762">
    <property type="entry name" value="Integrase-like_cat_sf"/>
</dbReference>
<dbReference type="Gene3D" id="1.10.150.130">
    <property type="match status" value="1"/>
</dbReference>
<dbReference type="OrthoDB" id="1822491at2"/>
<protein>
    <submittedName>
        <fullName evidence="8">Site-specific integrase</fullName>
    </submittedName>
</protein>
<dbReference type="InterPro" id="IPR011010">
    <property type="entry name" value="DNA_brk_join_enz"/>
</dbReference>
<dbReference type="InterPro" id="IPR058717">
    <property type="entry name" value="Phage_L5_Integrase_N"/>
</dbReference>
<dbReference type="PANTHER" id="PTHR30629">
    <property type="entry name" value="PROPHAGE INTEGRASE"/>
    <property type="match status" value="1"/>
</dbReference>
<dbReference type="PANTHER" id="PTHR30629:SF2">
    <property type="entry name" value="PROPHAGE INTEGRASE INTS-RELATED"/>
    <property type="match status" value="1"/>
</dbReference>
<comment type="similarity">
    <text evidence="1">Belongs to the 'phage' integrase family.</text>
</comment>
<evidence type="ECO:0000259" key="7">
    <source>
        <dbReference type="PROSITE" id="PS51900"/>
    </source>
</evidence>
<dbReference type="EMBL" id="QXGH01000024">
    <property type="protein sequence ID" value="RHW25380.1"/>
    <property type="molecule type" value="Genomic_DNA"/>
</dbReference>
<dbReference type="InterPro" id="IPR004107">
    <property type="entry name" value="Integrase_SAM-like_N"/>
</dbReference>
<dbReference type="Pfam" id="PF14659">
    <property type="entry name" value="Phage_int_SAM_3"/>
    <property type="match status" value="1"/>
</dbReference>
<evidence type="ECO:0000256" key="1">
    <source>
        <dbReference type="ARBA" id="ARBA00008857"/>
    </source>
</evidence>
<evidence type="ECO:0000256" key="5">
    <source>
        <dbReference type="PROSITE-ProRule" id="PRU01248"/>
    </source>
</evidence>
<dbReference type="GO" id="GO:0015074">
    <property type="term" value="P:DNA integration"/>
    <property type="evidence" value="ECO:0007669"/>
    <property type="project" value="UniProtKB-KW"/>
</dbReference>
<accession>A0A417XYD3</accession>
<dbReference type="Pfam" id="PF00589">
    <property type="entry name" value="Phage_integrase"/>
    <property type="match status" value="1"/>
</dbReference>
<dbReference type="GO" id="GO:0003677">
    <property type="term" value="F:DNA binding"/>
    <property type="evidence" value="ECO:0007669"/>
    <property type="project" value="UniProtKB-UniRule"/>
</dbReference>
<dbReference type="Pfam" id="PF26003">
    <property type="entry name" value="Integrase_N_phage"/>
    <property type="match status" value="1"/>
</dbReference>
<dbReference type="SUPFAM" id="SSF56349">
    <property type="entry name" value="DNA breaking-rejoining enzymes"/>
    <property type="match status" value="1"/>
</dbReference>
<comment type="caution">
    <text evidence="8">The sequence shown here is derived from an EMBL/GenBank/DDBJ whole genome shotgun (WGS) entry which is preliminary data.</text>
</comment>
<proteinExistence type="inferred from homology"/>
<keyword evidence="4" id="KW-0233">DNA recombination</keyword>
<dbReference type="PROSITE" id="PS51898">
    <property type="entry name" value="TYR_RECOMBINASE"/>
    <property type="match status" value="1"/>
</dbReference>
<evidence type="ECO:0000259" key="6">
    <source>
        <dbReference type="PROSITE" id="PS51898"/>
    </source>
</evidence>
<gene>
    <name evidence="8" type="ORF">D0Z08_19300</name>
</gene>
<dbReference type="GO" id="GO:0006310">
    <property type="term" value="P:DNA recombination"/>
    <property type="evidence" value="ECO:0007669"/>
    <property type="project" value="UniProtKB-KW"/>
</dbReference>
<evidence type="ECO:0000256" key="2">
    <source>
        <dbReference type="ARBA" id="ARBA00022908"/>
    </source>
</evidence>
<dbReference type="CDD" id="cd01189">
    <property type="entry name" value="INT_ICEBs1_C_like"/>
    <property type="match status" value="1"/>
</dbReference>
<dbReference type="InterPro" id="IPR044068">
    <property type="entry name" value="CB"/>
</dbReference>